<dbReference type="OrthoDB" id="1048788at2"/>
<organism evidence="2 3">
    <name type="scientific">Neolewinella aurantiaca</name>
    <dbReference type="NCBI Taxonomy" id="2602767"/>
    <lineage>
        <taxon>Bacteria</taxon>
        <taxon>Pseudomonadati</taxon>
        <taxon>Bacteroidota</taxon>
        <taxon>Saprospiria</taxon>
        <taxon>Saprospirales</taxon>
        <taxon>Lewinellaceae</taxon>
        <taxon>Neolewinella</taxon>
    </lineage>
</organism>
<protein>
    <submittedName>
        <fullName evidence="2">DUF3810 domain-containing protein</fullName>
    </submittedName>
</protein>
<keyword evidence="3" id="KW-1185">Reference proteome</keyword>
<keyword evidence="1" id="KW-0812">Transmembrane</keyword>
<sequence length="380" mass="43732">MFSSKRIVQLPASDATPPQSSRFLRLWPVGLLAILLLLRWLLPAAAIEKVYSRGVFVGVRNVWDYTLPQLPVPLFYVFWLGVLVWIVRTGVLFWRARRMQGGVKKQWKQFGLRLLNSVALLVSVFLLAWGFNYGRVEVNDKIGFEMYQPILDELRQRVYTEAAGLADWRQRITSDTTALGPEHFIEPEDAVRHLVRRALTYHGYPDPGRPRLRQLRPRGILLKWSTAGVYWPWAGEGNIDAGLHPLQKYPVGAHELAHAYGFGDEGTCTFWAWLAGQETKDPVAAYAFKLDYWRRIAGKLRQQEPQAYWEWRAANLDAGVRNDLQAIYDNSELYKDIAPVIRDAAYDTYLKAQGIHEGLLNYGKVIQMVEGYRKWERTGL</sequence>
<dbReference type="Proteomes" id="UP000321907">
    <property type="component" value="Unassembled WGS sequence"/>
</dbReference>
<feature type="transmembrane region" description="Helical" evidence="1">
    <location>
        <begin position="74"/>
        <end position="94"/>
    </location>
</feature>
<evidence type="ECO:0000313" key="3">
    <source>
        <dbReference type="Proteomes" id="UP000321907"/>
    </source>
</evidence>
<feature type="transmembrane region" description="Helical" evidence="1">
    <location>
        <begin position="23"/>
        <end position="42"/>
    </location>
</feature>
<evidence type="ECO:0000256" key="1">
    <source>
        <dbReference type="SAM" id="Phobius"/>
    </source>
</evidence>
<accession>A0A5C7FK38</accession>
<keyword evidence="1" id="KW-0472">Membrane</keyword>
<name>A0A5C7FK38_9BACT</name>
<dbReference type="InterPro" id="IPR024294">
    <property type="entry name" value="DUF3810"/>
</dbReference>
<dbReference type="Pfam" id="PF12725">
    <property type="entry name" value="DUF3810"/>
    <property type="match status" value="1"/>
</dbReference>
<gene>
    <name evidence="2" type="ORF">FUA23_00550</name>
</gene>
<comment type="caution">
    <text evidence="2">The sequence shown here is derived from an EMBL/GenBank/DDBJ whole genome shotgun (WGS) entry which is preliminary data.</text>
</comment>
<feature type="transmembrane region" description="Helical" evidence="1">
    <location>
        <begin position="114"/>
        <end position="131"/>
    </location>
</feature>
<proteinExistence type="predicted"/>
<dbReference type="EMBL" id="VOXD01000001">
    <property type="protein sequence ID" value="TXF91708.1"/>
    <property type="molecule type" value="Genomic_DNA"/>
</dbReference>
<keyword evidence="1" id="KW-1133">Transmembrane helix</keyword>
<evidence type="ECO:0000313" key="2">
    <source>
        <dbReference type="EMBL" id="TXF91708.1"/>
    </source>
</evidence>
<dbReference type="AlphaFoldDB" id="A0A5C7FK38"/>
<reference evidence="2 3" key="1">
    <citation type="submission" date="2019-08" db="EMBL/GenBank/DDBJ databases">
        <title>Lewinella sp. strain SSH13 Genome sequencing and assembly.</title>
        <authorList>
            <person name="Kim I."/>
        </authorList>
    </citation>
    <scope>NUCLEOTIDE SEQUENCE [LARGE SCALE GENOMIC DNA]</scope>
    <source>
        <strain evidence="2 3">SSH13</strain>
    </source>
</reference>